<dbReference type="PANTHER" id="PTHR43643">
    <property type="entry name" value="HISTIDINOL-PHOSPHATE AMINOTRANSFERASE 2"/>
    <property type="match status" value="1"/>
</dbReference>
<keyword evidence="3" id="KW-0032">Aminotransferase</keyword>
<dbReference type="PROSITE" id="PS00599">
    <property type="entry name" value="AA_TRANSFER_CLASS_2"/>
    <property type="match status" value="1"/>
</dbReference>
<evidence type="ECO:0000256" key="5">
    <source>
        <dbReference type="ARBA" id="ARBA00022898"/>
    </source>
</evidence>
<evidence type="ECO:0000256" key="3">
    <source>
        <dbReference type="ARBA" id="ARBA00022576"/>
    </source>
</evidence>
<keyword evidence="5 6" id="KW-0663">Pyridoxal phosphate</keyword>
<dbReference type="InterPro" id="IPR015422">
    <property type="entry name" value="PyrdxlP-dep_Trfase_small"/>
</dbReference>
<feature type="domain" description="Aminotransferase class I/classII large" evidence="7">
    <location>
        <begin position="55"/>
        <end position="139"/>
    </location>
</feature>
<dbReference type="InterPro" id="IPR001917">
    <property type="entry name" value="Aminotrans_II_pyridoxalP_BS"/>
</dbReference>
<dbReference type="InterPro" id="IPR004839">
    <property type="entry name" value="Aminotransferase_I/II_large"/>
</dbReference>
<evidence type="ECO:0000313" key="8">
    <source>
        <dbReference type="EnsemblMetazoa" id="ACOM026034-PA.1"/>
    </source>
</evidence>
<evidence type="ECO:0000256" key="4">
    <source>
        <dbReference type="ARBA" id="ARBA00022679"/>
    </source>
</evidence>
<organism evidence="8">
    <name type="scientific">Anopheles coluzzii</name>
    <name type="common">African malaria mosquito</name>
    <dbReference type="NCBI Taxonomy" id="1518534"/>
    <lineage>
        <taxon>Eukaryota</taxon>
        <taxon>Metazoa</taxon>
        <taxon>Ecdysozoa</taxon>
        <taxon>Arthropoda</taxon>
        <taxon>Hexapoda</taxon>
        <taxon>Insecta</taxon>
        <taxon>Pterygota</taxon>
        <taxon>Neoptera</taxon>
        <taxon>Endopterygota</taxon>
        <taxon>Diptera</taxon>
        <taxon>Nematocera</taxon>
        <taxon>Culicoidea</taxon>
        <taxon>Culicidae</taxon>
        <taxon>Anophelinae</taxon>
        <taxon>Anopheles</taxon>
    </lineage>
</organism>
<name>A0A8W7P6Z9_ANOCL</name>
<dbReference type="CDD" id="cd00609">
    <property type="entry name" value="AAT_like"/>
    <property type="match status" value="1"/>
</dbReference>
<dbReference type="Pfam" id="PF00155">
    <property type="entry name" value="Aminotran_1_2"/>
    <property type="match status" value="2"/>
</dbReference>
<evidence type="ECO:0000256" key="2">
    <source>
        <dbReference type="ARBA" id="ARBA00008392"/>
    </source>
</evidence>
<dbReference type="PANTHER" id="PTHR43643:SF3">
    <property type="entry name" value="HISTIDINOL-PHOSPHATE AMINOTRANSFERASE"/>
    <property type="match status" value="1"/>
</dbReference>
<dbReference type="InterPro" id="IPR015424">
    <property type="entry name" value="PyrdxlP-dep_Trfase"/>
</dbReference>
<dbReference type="SUPFAM" id="SSF53383">
    <property type="entry name" value="PLP-dependent transferases"/>
    <property type="match status" value="1"/>
</dbReference>
<proteinExistence type="inferred from homology"/>
<dbReference type="GO" id="GO:0008483">
    <property type="term" value="F:transaminase activity"/>
    <property type="evidence" value="ECO:0007669"/>
    <property type="project" value="UniProtKB-KW"/>
</dbReference>
<reference evidence="8" key="1">
    <citation type="submission" date="2022-08" db="UniProtKB">
        <authorList>
            <consortium name="EnsemblMetazoa"/>
        </authorList>
    </citation>
    <scope>IDENTIFICATION</scope>
</reference>
<protein>
    <recommendedName>
        <fullName evidence="7">Aminotransferase class I/classII large domain-containing protein</fullName>
    </recommendedName>
</protein>
<dbReference type="Gene3D" id="3.40.640.10">
    <property type="entry name" value="Type I PLP-dependent aspartate aminotransferase-like (Major domain)"/>
    <property type="match status" value="1"/>
</dbReference>
<comment type="cofactor">
    <cofactor evidence="1 6">
        <name>pyridoxal 5'-phosphate</name>
        <dbReference type="ChEBI" id="CHEBI:597326"/>
    </cofactor>
</comment>
<dbReference type="InterPro" id="IPR015421">
    <property type="entry name" value="PyrdxlP-dep_Trfase_major"/>
</dbReference>
<feature type="domain" description="Aminotransferase class I/classII large" evidence="7">
    <location>
        <begin position="150"/>
        <end position="297"/>
    </location>
</feature>
<sequence length="299" mass="32380">MTRFARHLEHHTIVNPFPGIVKLETALGHRIKTRIGSNESLPDPVSPLAGELGKALAEMARLYPDPYAHALRERAAKLNGVSPAEVLFDTGADSLILLALRLTCNPGDAVVTTAGSYPSFRYFAEGVGARVLEVPYCQRGTHMRPDLARLAEAEDILTLRAALPPHTLLLLDEAYVDFCTDAADAPPAGCLPHTLRLRTLSKAYALAGLRVGYAIASADIIAKADQIRPQYALSSIAQAAAQIVLDDPDYSRKLVAQTITLRHHLSHALYDQGLTPLPSHTNFVCVAYPDALQAEAIQR</sequence>
<dbReference type="Proteomes" id="UP000075882">
    <property type="component" value="Unassembled WGS sequence"/>
</dbReference>
<comment type="similarity">
    <text evidence="2 6">Belongs to the class-II pyridoxal-phosphate-dependent aminotransferase family.</text>
</comment>
<dbReference type="EnsemblMetazoa" id="ACOM026034-RA">
    <property type="protein sequence ID" value="ACOM026034-PA.1"/>
    <property type="gene ID" value="ACOM026034"/>
</dbReference>
<dbReference type="AlphaFoldDB" id="A0A8W7P6Z9"/>
<dbReference type="GO" id="GO:0030170">
    <property type="term" value="F:pyridoxal phosphate binding"/>
    <property type="evidence" value="ECO:0007669"/>
    <property type="project" value="InterPro"/>
</dbReference>
<evidence type="ECO:0000256" key="1">
    <source>
        <dbReference type="ARBA" id="ARBA00001933"/>
    </source>
</evidence>
<keyword evidence="4" id="KW-0808">Transferase</keyword>
<dbReference type="Gene3D" id="3.90.1150.10">
    <property type="entry name" value="Aspartate Aminotransferase, domain 1"/>
    <property type="match status" value="1"/>
</dbReference>
<evidence type="ECO:0000256" key="6">
    <source>
        <dbReference type="RuleBase" id="RU003693"/>
    </source>
</evidence>
<evidence type="ECO:0000259" key="7">
    <source>
        <dbReference type="Pfam" id="PF00155"/>
    </source>
</evidence>
<dbReference type="InterPro" id="IPR050106">
    <property type="entry name" value="HistidinolP_aminotransfase"/>
</dbReference>
<accession>A0A8W7P6Z9</accession>